<name>T1JMA6_STRMM</name>
<dbReference type="GO" id="GO:0031429">
    <property type="term" value="C:box H/ACA snoRNP complex"/>
    <property type="evidence" value="ECO:0007669"/>
    <property type="project" value="UniProtKB-UniRule"/>
</dbReference>
<feature type="region of interest" description="Disordered" evidence="7">
    <location>
        <begin position="1"/>
        <end position="26"/>
    </location>
</feature>
<comment type="function">
    <text evidence="6">Common component of the spliceosome and rRNA processing machinery.</text>
</comment>
<dbReference type="Proteomes" id="UP000014500">
    <property type="component" value="Unassembled WGS sequence"/>
</dbReference>
<evidence type="ECO:0000313" key="9">
    <source>
        <dbReference type="EnsemblMetazoa" id="SMAR014986-PA"/>
    </source>
</evidence>
<evidence type="ECO:0000256" key="5">
    <source>
        <dbReference type="ARBA" id="ARBA00023274"/>
    </source>
</evidence>
<dbReference type="STRING" id="126957.T1JMA6"/>
<dbReference type="HOGENOM" id="CLU_084513_1_1_1"/>
<sequence>MGKKSKHADAEASKEDETVLNNSEAVEPAELSYEQKLEGVCAIAKPIATKKFSKKLYKLIKKASSLKVLRYGVKGVQMRLRKGETGLVIFAGDVTPIDIMCHLPIVCEEKDIPYIFTPSKQDIGTAMGVKRPCLMVMVPKNQDFEKLYNECVDEIKSLE</sequence>
<dbReference type="Gene3D" id="3.30.1330.30">
    <property type="match status" value="1"/>
</dbReference>
<keyword evidence="4 6" id="KW-0539">Nucleus</keyword>
<keyword evidence="5 6" id="KW-0687">Ribonucleoprotein</keyword>
<evidence type="ECO:0000256" key="3">
    <source>
        <dbReference type="ARBA" id="ARBA00022884"/>
    </source>
</evidence>
<evidence type="ECO:0000256" key="1">
    <source>
        <dbReference type="ARBA" id="ARBA00004604"/>
    </source>
</evidence>
<comment type="function">
    <text evidence="6">Required for ribosome biogenesis. Part of a complex which catalyzes pseudouridylation of rRNA. This involves the isomerization of uridine such that the ribose is subsequently attached to C5, instead of the normal N1. Pseudouridine ('psi') residues may serve to stabilize the conformation of rRNAs.</text>
</comment>
<protein>
    <recommendedName>
        <fullName evidence="6">H/ACA ribonucleoprotein complex subunit 2</fullName>
    </recommendedName>
    <alternativeName>
        <fullName evidence="6">Nucleolar protein family A member 2</fullName>
    </alternativeName>
</protein>
<evidence type="ECO:0000256" key="2">
    <source>
        <dbReference type="ARBA" id="ARBA00007337"/>
    </source>
</evidence>
<dbReference type="GO" id="GO:0003723">
    <property type="term" value="F:RNA binding"/>
    <property type="evidence" value="ECO:0007669"/>
    <property type="project" value="UniProtKB-UniRule"/>
</dbReference>
<reference evidence="9" key="2">
    <citation type="submission" date="2015-02" db="UniProtKB">
        <authorList>
            <consortium name="EnsemblMetazoa"/>
        </authorList>
    </citation>
    <scope>IDENTIFICATION</scope>
</reference>
<dbReference type="PRINTS" id="PR00881">
    <property type="entry name" value="L7ARS6FAMILY"/>
</dbReference>
<dbReference type="PRINTS" id="PR00883">
    <property type="entry name" value="NUCLEARHMG"/>
</dbReference>
<evidence type="ECO:0000256" key="6">
    <source>
        <dbReference type="RuleBase" id="RU366039"/>
    </source>
</evidence>
<proteinExistence type="inferred from homology"/>
<dbReference type="GO" id="GO:0031120">
    <property type="term" value="P:snRNA pseudouridine synthesis"/>
    <property type="evidence" value="ECO:0007669"/>
    <property type="project" value="UniProtKB-UniRule"/>
</dbReference>
<dbReference type="Pfam" id="PF01248">
    <property type="entry name" value="Ribosomal_L7Ae"/>
    <property type="match status" value="1"/>
</dbReference>
<dbReference type="PhylomeDB" id="T1JMA6"/>
<dbReference type="eggNOG" id="KOG3167">
    <property type="taxonomic scope" value="Eukaryota"/>
</dbReference>
<dbReference type="GO" id="GO:0000398">
    <property type="term" value="P:mRNA splicing, via spliceosome"/>
    <property type="evidence" value="ECO:0007669"/>
    <property type="project" value="UniProtKB-UniRule"/>
</dbReference>
<evidence type="ECO:0000259" key="8">
    <source>
        <dbReference type="Pfam" id="PF01248"/>
    </source>
</evidence>
<feature type="domain" description="Ribosomal protein eL8/eL30/eS12/Gadd45" evidence="8">
    <location>
        <begin position="55"/>
        <end position="147"/>
    </location>
</feature>
<dbReference type="InterPro" id="IPR018492">
    <property type="entry name" value="Ribosomal_eL8/Nhp2"/>
</dbReference>
<comment type="similarity">
    <text evidence="2 6">Belongs to the eukaryotic ribosomal protein eL8 family.</text>
</comment>
<organism evidence="9 10">
    <name type="scientific">Strigamia maritima</name>
    <name type="common">European centipede</name>
    <name type="synonym">Geophilus maritimus</name>
    <dbReference type="NCBI Taxonomy" id="126957"/>
    <lineage>
        <taxon>Eukaryota</taxon>
        <taxon>Metazoa</taxon>
        <taxon>Ecdysozoa</taxon>
        <taxon>Arthropoda</taxon>
        <taxon>Myriapoda</taxon>
        <taxon>Chilopoda</taxon>
        <taxon>Pleurostigmophora</taxon>
        <taxon>Geophilomorpha</taxon>
        <taxon>Linotaeniidae</taxon>
        <taxon>Strigamia</taxon>
    </lineage>
</organism>
<dbReference type="InterPro" id="IPR002415">
    <property type="entry name" value="H/ACA_rnp_Nhp2-like"/>
</dbReference>
<dbReference type="AlphaFoldDB" id="T1JMA6"/>
<dbReference type="SUPFAM" id="SSF55315">
    <property type="entry name" value="L30e-like"/>
    <property type="match status" value="1"/>
</dbReference>
<evidence type="ECO:0000313" key="10">
    <source>
        <dbReference type="Proteomes" id="UP000014500"/>
    </source>
</evidence>
<feature type="compositionally biased region" description="Basic and acidic residues" evidence="7">
    <location>
        <begin position="7"/>
        <end position="17"/>
    </location>
</feature>
<accession>T1JMA6</accession>
<keyword evidence="3 6" id="KW-0694">RNA-binding</keyword>
<dbReference type="EnsemblMetazoa" id="SMAR014986-RA">
    <property type="protein sequence ID" value="SMAR014986-PA"/>
    <property type="gene ID" value="SMAR014986"/>
</dbReference>
<keyword evidence="10" id="KW-1185">Reference proteome</keyword>
<evidence type="ECO:0000256" key="4">
    <source>
        <dbReference type="ARBA" id="ARBA00023242"/>
    </source>
</evidence>
<dbReference type="EMBL" id="JH430212">
    <property type="status" value="NOT_ANNOTATED_CDS"/>
    <property type="molecule type" value="Genomic_DNA"/>
</dbReference>
<dbReference type="InterPro" id="IPR050257">
    <property type="entry name" value="eL8/uL1-like"/>
</dbReference>
<comment type="subcellular location">
    <subcellularLocation>
        <location evidence="1 6">Nucleus</location>
        <location evidence="1 6">Nucleolus</location>
    </subcellularLocation>
</comment>
<dbReference type="PANTHER" id="PTHR23105">
    <property type="entry name" value="RIBOSOMAL PROTEIN L7AE FAMILY MEMBER"/>
    <property type="match status" value="1"/>
</dbReference>
<evidence type="ECO:0000256" key="7">
    <source>
        <dbReference type="SAM" id="MobiDB-lite"/>
    </source>
</evidence>
<dbReference type="InterPro" id="IPR029064">
    <property type="entry name" value="Ribosomal_eL30-like_sf"/>
</dbReference>
<dbReference type="OMA" id="EDNYEAR"/>
<reference evidence="10" key="1">
    <citation type="submission" date="2011-05" db="EMBL/GenBank/DDBJ databases">
        <authorList>
            <person name="Richards S.R."/>
            <person name="Qu J."/>
            <person name="Jiang H."/>
            <person name="Jhangiani S.N."/>
            <person name="Agravi P."/>
            <person name="Goodspeed R."/>
            <person name="Gross S."/>
            <person name="Mandapat C."/>
            <person name="Jackson L."/>
            <person name="Mathew T."/>
            <person name="Pu L."/>
            <person name="Thornton R."/>
            <person name="Saada N."/>
            <person name="Wilczek-Boney K.B."/>
            <person name="Lee S."/>
            <person name="Kovar C."/>
            <person name="Wu Y."/>
            <person name="Scherer S.E."/>
            <person name="Worley K.C."/>
            <person name="Muzny D.M."/>
            <person name="Gibbs R."/>
        </authorList>
    </citation>
    <scope>NUCLEOTIDE SEQUENCE</scope>
    <source>
        <strain evidence="10">Brora</strain>
    </source>
</reference>
<dbReference type="InterPro" id="IPR004038">
    <property type="entry name" value="Ribosomal_eL8/eL30/eS12/Gad45"/>
</dbReference>